<evidence type="ECO:0000313" key="2">
    <source>
        <dbReference type="Proteomes" id="UP001212997"/>
    </source>
</evidence>
<dbReference type="InterPro" id="IPR052999">
    <property type="entry name" value="PTS1_Protein"/>
</dbReference>
<protein>
    <recommendedName>
        <fullName evidence="3">Carboxymuconolactone decarboxylase-like domain-containing protein</fullName>
    </recommendedName>
</protein>
<dbReference type="AlphaFoldDB" id="A0AAD5VD27"/>
<accession>A0AAD5VD27</accession>
<dbReference type="EMBL" id="JANAWD010000057">
    <property type="protein sequence ID" value="KAJ3488886.1"/>
    <property type="molecule type" value="Genomic_DNA"/>
</dbReference>
<dbReference type="Gene3D" id="1.20.1290.10">
    <property type="entry name" value="AhpD-like"/>
    <property type="match status" value="1"/>
</dbReference>
<proteinExistence type="predicted"/>
<dbReference type="Proteomes" id="UP001212997">
    <property type="component" value="Unassembled WGS sequence"/>
</dbReference>
<comment type="caution">
    <text evidence="1">The sequence shown here is derived from an EMBL/GenBank/DDBJ whole genome shotgun (WGS) entry which is preliminary data.</text>
</comment>
<sequence>MTFLRSTSTQQWIHFVSSHPLSLSLNGTSRESFIPPSWYLYPAVAFSSSNVPDAVPVVFRHALNELRMERRHDSLEKEELLLARRFRESIFKAGMLCGYPRTINSLVALHEAMPERLQDTEMNRNPNTGIQRYTEHGRQLMQAMYGDSAHQIQDLLGSAYPDMGWFCDSVAYGIVYEPTGLLSQTEVALILATANIIMDTPRAAKWHLGTAHNSGATPGQIRAVRRIAIEVGKASGVAWKNEIPEIDLTIS</sequence>
<evidence type="ECO:0008006" key="3">
    <source>
        <dbReference type="Google" id="ProtNLM"/>
    </source>
</evidence>
<name>A0AAD5VD27_9APHY</name>
<gene>
    <name evidence="1" type="ORF">NLI96_g2515</name>
</gene>
<dbReference type="PANTHER" id="PTHR28180:SF2">
    <property type="entry name" value="PEROXISOMAL PROTEIN 2"/>
    <property type="match status" value="1"/>
</dbReference>
<dbReference type="PANTHER" id="PTHR28180">
    <property type="entry name" value="CONSERVED MITOCHONDRIAL PROTEIN-RELATED"/>
    <property type="match status" value="1"/>
</dbReference>
<organism evidence="1 2">
    <name type="scientific">Meripilus lineatus</name>
    <dbReference type="NCBI Taxonomy" id="2056292"/>
    <lineage>
        <taxon>Eukaryota</taxon>
        <taxon>Fungi</taxon>
        <taxon>Dikarya</taxon>
        <taxon>Basidiomycota</taxon>
        <taxon>Agaricomycotina</taxon>
        <taxon>Agaricomycetes</taxon>
        <taxon>Polyporales</taxon>
        <taxon>Meripilaceae</taxon>
        <taxon>Meripilus</taxon>
    </lineage>
</organism>
<reference evidence="1" key="1">
    <citation type="submission" date="2022-07" db="EMBL/GenBank/DDBJ databases">
        <title>Genome Sequence of Physisporinus lineatus.</title>
        <authorList>
            <person name="Buettner E."/>
        </authorList>
    </citation>
    <scope>NUCLEOTIDE SEQUENCE</scope>
    <source>
        <strain evidence="1">VT162</strain>
    </source>
</reference>
<dbReference type="SUPFAM" id="SSF69118">
    <property type="entry name" value="AhpD-like"/>
    <property type="match status" value="1"/>
</dbReference>
<evidence type="ECO:0000313" key="1">
    <source>
        <dbReference type="EMBL" id="KAJ3488886.1"/>
    </source>
</evidence>
<keyword evidence="2" id="KW-1185">Reference proteome</keyword>
<dbReference type="InterPro" id="IPR029032">
    <property type="entry name" value="AhpD-like"/>
</dbReference>